<dbReference type="PANTHER" id="PTHR32108">
    <property type="entry name" value="DNA-DIRECTED RNA POLYMERASE SUBUNIT ALPHA"/>
    <property type="match status" value="1"/>
</dbReference>
<sequence>MPLSRAFQRLVEGGLITPLPPRPPLQPTPPGFRSDFHCAYHQRTGHDTDSCSALRHAIQDLIDQGLVDLGRPGVATDPLPTHDTRAVPPPPEGVHLIEFAGDEIFMMGWDGEAPQPISLYEESDFVGYIPRQQIPRPFSLTSDRIYRPPPVSPVYLQHVPPMTPFILFLEEYRPPHRDVQIVTRSGRVAQPPPVDRPFAGIAAREQVQREDDEILRQLRTTWARISIWSLLASSSTHKDALVRALGQIRVDTATTPEGLIHMLTVDRATCIVFSDDDLPPEGSNHVRPLFIDVACLGRRVSSVLLDNGSTLNVCPLVTAIALGFSPDDFGPSTQTVRAYDGT</sequence>
<proteinExistence type="predicted"/>
<evidence type="ECO:0000256" key="1">
    <source>
        <dbReference type="SAM" id="MobiDB-lite"/>
    </source>
</evidence>
<dbReference type="Proteomes" id="UP001227230">
    <property type="component" value="Chromosome 1"/>
</dbReference>
<feature type="compositionally biased region" description="Pro residues" evidence="1">
    <location>
        <begin position="18"/>
        <end position="30"/>
    </location>
</feature>
<reference evidence="2 3" key="1">
    <citation type="journal article" date="2023" name="Hortic Res">
        <title>The complete reference genome for grapevine (Vitis vinifera L.) genetics and breeding.</title>
        <authorList>
            <person name="Shi X."/>
            <person name="Cao S."/>
            <person name="Wang X."/>
            <person name="Huang S."/>
            <person name="Wang Y."/>
            <person name="Liu Z."/>
            <person name="Liu W."/>
            <person name="Leng X."/>
            <person name="Peng Y."/>
            <person name="Wang N."/>
            <person name="Wang Y."/>
            <person name="Ma Z."/>
            <person name="Xu X."/>
            <person name="Zhang F."/>
            <person name="Xue H."/>
            <person name="Zhong H."/>
            <person name="Wang Y."/>
            <person name="Zhang K."/>
            <person name="Velt A."/>
            <person name="Avia K."/>
            <person name="Holtgrawe D."/>
            <person name="Grimplet J."/>
            <person name="Matus J.T."/>
            <person name="Ware D."/>
            <person name="Wu X."/>
            <person name="Wang H."/>
            <person name="Liu C."/>
            <person name="Fang Y."/>
            <person name="Rustenholz C."/>
            <person name="Cheng Z."/>
            <person name="Xiao H."/>
            <person name="Zhou Y."/>
        </authorList>
    </citation>
    <scope>NUCLEOTIDE SEQUENCE [LARGE SCALE GENOMIC DNA]</scope>
    <source>
        <strain evidence="3">cv. Pinot noir / PN40024</strain>
        <tissue evidence="2">Leaf</tissue>
    </source>
</reference>
<keyword evidence="3" id="KW-1185">Reference proteome</keyword>
<accession>A0ABY9BEF0</accession>
<evidence type="ECO:0000313" key="2">
    <source>
        <dbReference type="EMBL" id="WJZ81198.1"/>
    </source>
</evidence>
<gene>
    <name evidence="2" type="ORF">VitviT2T_001051</name>
</gene>
<dbReference type="EMBL" id="CP126648">
    <property type="protein sequence ID" value="WJZ81198.1"/>
    <property type="molecule type" value="Genomic_DNA"/>
</dbReference>
<feature type="region of interest" description="Disordered" evidence="1">
    <location>
        <begin position="14"/>
        <end position="33"/>
    </location>
</feature>
<organism evidence="2 3">
    <name type="scientific">Vitis vinifera</name>
    <name type="common">Grape</name>
    <dbReference type="NCBI Taxonomy" id="29760"/>
    <lineage>
        <taxon>Eukaryota</taxon>
        <taxon>Viridiplantae</taxon>
        <taxon>Streptophyta</taxon>
        <taxon>Embryophyta</taxon>
        <taxon>Tracheophyta</taxon>
        <taxon>Spermatophyta</taxon>
        <taxon>Magnoliopsida</taxon>
        <taxon>eudicotyledons</taxon>
        <taxon>Gunneridae</taxon>
        <taxon>Pentapetalae</taxon>
        <taxon>rosids</taxon>
        <taxon>Vitales</taxon>
        <taxon>Vitaceae</taxon>
        <taxon>Viteae</taxon>
        <taxon>Vitis</taxon>
    </lineage>
</organism>
<name>A0ABY9BEF0_VITVI</name>
<evidence type="ECO:0000313" key="3">
    <source>
        <dbReference type="Proteomes" id="UP001227230"/>
    </source>
</evidence>
<protein>
    <submittedName>
        <fullName evidence="2">Uncharacterized protein</fullName>
    </submittedName>
</protein>